<dbReference type="GO" id="GO:0016887">
    <property type="term" value="F:ATP hydrolysis activity"/>
    <property type="evidence" value="ECO:0007669"/>
    <property type="project" value="InterPro"/>
</dbReference>
<evidence type="ECO:0000256" key="6">
    <source>
        <dbReference type="ARBA" id="ARBA00022840"/>
    </source>
</evidence>
<keyword evidence="10" id="KW-1185">Reference proteome</keyword>
<dbReference type="InterPro" id="IPR050388">
    <property type="entry name" value="ABC_Ni/Peptide_Import"/>
</dbReference>
<keyword evidence="5" id="KW-0547">Nucleotide-binding</keyword>
<reference evidence="9 10" key="1">
    <citation type="submission" date="2019-10" db="EMBL/GenBank/DDBJ databases">
        <title>Streptomyces sp. strain GY16 isolated from leaves of Broussonetia papyrifera.</title>
        <authorList>
            <person name="Mo P."/>
        </authorList>
    </citation>
    <scope>NUCLEOTIDE SEQUENCE [LARGE SCALE GENOMIC DNA]</scope>
    <source>
        <strain evidence="9 10">GY16</strain>
    </source>
</reference>
<dbReference type="SMART" id="SM00382">
    <property type="entry name" value="AAA"/>
    <property type="match status" value="1"/>
</dbReference>
<comment type="similarity">
    <text evidence="2">Belongs to the ABC transporter superfamily.</text>
</comment>
<dbReference type="Pfam" id="PF08352">
    <property type="entry name" value="oligo_HPY"/>
    <property type="match status" value="1"/>
</dbReference>
<dbReference type="KEGG" id="sphv:F9278_41755"/>
<evidence type="ECO:0000256" key="4">
    <source>
        <dbReference type="ARBA" id="ARBA00022475"/>
    </source>
</evidence>
<dbReference type="InterPro" id="IPR027417">
    <property type="entry name" value="P-loop_NTPase"/>
</dbReference>
<evidence type="ECO:0000256" key="7">
    <source>
        <dbReference type="ARBA" id="ARBA00023136"/>
    </source>
</evidence>
<keyword evidence="7" id="KW-0472">Membrane</keyword>
<keyword evidence="6 9" id="KW-0067">ATP-binding</keyword>
<dbReference type="NCBIfam" id="TIGR01727">
    <property type="entry name" value="oligo_HPY"/>
    <property type="match status" value="1"/>
</dbReference>
<feature type="domain" description="ABC transporter" evidence="8">
    <location>
        <begin position="13"/>
        <end position="261"/>
    </location>
</feature>
<evidence type="ECO:0000256" key="5">
    <source>
        <dbReference type="ARBA" id="ARBA00022741"/>
    </source>
</evidence>
<sequence length="338" mass="36458">MTEKPAAGEELLLDVRDLAVSVPVGREQRPLVTDVSFGLPVGGSLGLVGESGSGKSMTARAILRLLQRDAKVSGSVRFEGEDVYGMSKSRLRAWHAREVGMIYQDPRAHINPLRTIGDFLTEGLRQSGVSTSDAYEQAEALLKRVGVGNADVRIRQFPHQLSGGLLQRVMIASVLLMKPKLVIADEPTTALDVTIQEAVMVILDEMRRAEGVSLLMVTHDLDLAAAVTDRLAVVYAGRVVELGASATMHEDGIHPYARGLLASRPSTSCKERLKVIPGRPVAAFEAPSGCVFADRCDLVEDVCRTDRPSLREVATHRVACHRADEIVADRAPVVGGRA</sequence>
<dbReference type="PANTHER" id="PTHR43297">
    <property type="entry name" value="OLIGOPEPTIDE TRANSPORT ATP-BINDING PROTEIN APPD"/>
    <property type="match status" value="1"/>
</dbReference>
<protein>
    <submittedName>
        <fullName evidence="9">ABC transporter ATP-binding protein</fullName>
    </submittedName>
</protein>
<dbReference type="EMBL" id="CP045096">
    <property type="protein sequence ID" value="QFR01631.1"/>
    <property type="molecule type" value="Genomic_DNA"/>
</dbReference>
<evidence type="ECO:0000256" key="3">
    <source>
        <dbReference type="ARBA" id="ARBA00022448"/>
    </source>
</evidence>
<dbReference type="RefSeq" id="WP_152172958.1">
    <property type="nucleotide sequence ID" value="NZ_CP045096.1"/>
</dbReference>
<dbReference type="GO" id="GO:0005524">
    <property type="term" value="F:ATP binding"/>
    <property type="evidence" value="ECO:0007669"/>
    <property type="project" value="UniProtKB-KW"/>
</dbReference>
<organism evidence="9 10">
    <name type="scientific">Streptomyces phaeolivaceus</name>
    <dbReference type="NCBI Taxonomy" id="2653200"/>
    <lineage>
        <taxon>Bacteria</taxon>
        <taxon>Bacillati</taxon>
        <taxon>Actinomycetota</taxon>
        <taxon>Actinomycetes</taxon>
        <taxon>Kitasatosporales</taxon>
        <taxon>Streptomycetaceae</taxon>
        <taxon>Streptomyces</taxon>
    </lineage>
</organism>
<dbReference type="PANTHER" id="PTHR43297:SF2">
    <property type="entry name" value="DIPEPTIDE TRANSPORT ATP-BINDING PROTEIN DPPD"/>
    <property type="match status" value="1"/>
</dbReference>
<dbReference type="InterPro" id="IPR013563">
    <property type="entry name" value="Oligopep_ABC_C"/>
</dbReference>
<evidence type="ECO:0000313" key="10">
    <source>
        <dbReference type="Proteomes" id="UP000327294"/>
    </source>
</evidence>
<accession>A0A5P8KF39</accession>
<evidence type="ECO:0000256" key="1">
    <source>
        <dbReference type="ARBA" id="ARBA00004202"/>
    </source>
</evidence>
<evidence type="ECO:0000313" key="9">
    <source>
        <dbReference type="EMBL" id="QFR01631.1"/>
    </source>
</evidence>
<name>A0A5P8KF39_9ACTN</name>
<dbReference type="Gene3D" id="3.40.50.300">
    <property type="entry name" value="P-loop containing nucleotide triphosphate hydrolases"/>
    <property type="match status" value="1"/>
</dbReference>
<dbReference type="GO" id="GO:0005886">
    <property type="term" value="C:plasma membrane"/>
    <property type="evidence" value="ECO:0007669"/>
    <property type="project" value="UniProtKB-SubCell"/>
</dbReference>
<dbReference type="AlphaFoldDB" id="A0A5P8KF39"/>
<dbReference type="Pfam" id="PF00005">
    <property type="entry name" value="ABC_tran"/>
    <property type="match status" value="1"/>
</dbReference>
<proteinExistence type="inferred from homology"/>
<evidence type="ECO:0000256" key="2">
    <source>
        <dbReference type="ARBA" id="ARBA00005417"/>
    </source>
</evidence>
<gene>
    <name evidence="9" type="ORF">F9278_41755</name>
</gene>
<comment type="subcellular location">
    <subcellularLocation>
        <location evidence="1">Cell membrane</location>
        <topology evidence="1">Peripheral membrane protein</topology>
    </subcellularLocation>
</comment>
<dbReference type="SUPFAM" id="SSF52540">
    <property type="entry name" value="P-loop containing nucleoside triphosphate hydrolases"/>
    <property type="match status" value="1"/>
</dbReference>
<dbReference type="InterPro" id="IPR003439">
    <property type="entry name" value="ABC_transporter-like_ATP-bd"/>
</dbReference>
<dbReference type="InterPro" id="IPR003593">
    <property type="entry name" value="AAA+_ATPase"/>
</dbReference>
<dbReference type="PROSITE" id="PS50893">
    <property type="entry name" value="ABC_TRANSPORTER_2"/>
    <property type="match status" value="1"/>
</dbReference>
<dbReference type="GO" id="GO:0015833">
    <property type="term" value="P:peptide transport"/>
    <property type="evidence" value="ECO:0007669"/>
    <property type="project" value="InterPro"/>
</dbReference>
<keyword evidence="4" id="KW-1003">Cell membrane</keyword>
<dbReference type="Proteomes" id="UP000327294">
    <property type="component" value="Chromosome"/>
</dbReference>
<evidence type="ECO:0000259" key="8">
    <source>
        <dbReference type="PROSITE" id="PS50893"/>
    </source>
</evidence>
<keyword evidence="3" id="KW-0813">Transport</keyword>
<dbReference type="CDD" id="cd03257">
    <property type="entry name" value="ABC_NikE_OppD_transporters"/>
    <property type="match status" value="1"/>
</dbReference>
<dbReference type="FunFam" id="3.40.50.300:FF:000016">
    <property type="entry name" value="Oligopeptide ABC transporter ATP-binding component"/>
    <property type="match status" value="1"/>
</dbReference>